<feature type="region of interest" description="Disordered" evidence="1">
    <location>
        <begin position="514"/>
        <end position="581"/>
    </location>
</feature>
<dbReference type="Proteomes" id="UP000185678">
    <property type="component" value="Unassembled WGS sequence"/>
</dbReference>
<keyword evidence="4" id="KW-1185">Reference proteome</keyword>
<dbReference type="InterPro" id="IPR002789">
    <property type="entry name" value="HerA_central"/>
</dbReference>
<dbReference type="AlphaFoldDB" id="A0A1N7K229"/>
<dbReference type="PANTHER" id="PTHR42957">
    <property type="entry name" value="HELICASE MJ1565-RELATED"/>
    <property type="match status" value="1"/>
</dbReference>
<dbReference type="OrthoDB" id="9768060at2"/>
<dbReference type="PANTHER" id="PTHR42957:SF2">
    <property type="entry name" value="HELICASE HERA CENTRAL DOMAIN-CONTAINING PROTEIN"/>
    <property type="match status" value="1"/>
</dbReference>
<dbReference type="Gene3D" id="3.40.50.300">
    <property type="entry name" value="P-loop containing nucleotide triphosphate hydrolases"/>
    <property type="match status" value="1"/>
</dbReference>
<accession>A0A1N7K229</accession>
<protein>
    <recommendedName>
        <fullName evidence="2">AAA+ ATPase domain-containing protein</fullName>
    </recommendedName>
</protein>
<dbReference type="STRING" id="80876.SAMN05421779_102571"/>
<evidence type="ECO:0000313" key="3">
    <source>
        <dbReference type="EMBL" id="SIS55633.1"/>
    </source>
</evidence>
<proteinExistence type="predicted"/>
<dbReference type="CDD" id="cd01127">
    <property type="entry name" value="TrwB_TraG_TraD_VirD4"/>
    <property type="match status" value="1"/>
</dbReference>
<gene>
    <name evidence="3" type="ORF">SAMN05421779_102571</name>
</gene>
<dbReference type="InterPro" id="IPR008571">
    <property type="entry name" value="HerA-like"/>
</dbReference>
<evidence type="ECO:0000313" key="4">
    <source>
        <dbReference type="Proteomes" id="UP000185678"/>
    </source>
</evidence>
<organism evidence="3 4">
    <name type="scientific">Insolitispirillum peregrinum</name>
    <dbReference type="NCBI Taxonomy" id="80876"/>
    <lineage>
        <taxon>Bacteria</taxon>
        <taxon>Pseudomonadati</taxon>
        <taxon>Pseudomonadota</taxon>
        <taxon>Alphaproteobacteria</taxon>
        <taxon>Rhodospirillales</taxon>
        <taxon>Novispirillaceae</taxon>
        <taxon>Insolitispirillum</taxon>
    </lineage>
</organism>
<dbReference type="EMBL" id="FTOA01000002">
    <property type="protein sequence ID" value="SIS55633.1"/>
    <property type="molecule type" value="Genomic_DNA"/>
</dbReference>
<dbReference type="InterPro" id="IPR003593">
    <property type="entry name" value="AAA+_ATPase"/>
</dbReference>
<dbReference type="RefSeq" id="WP_076399416.1">
    <property type="nucleotide sequence ID" value="NZ_FTOA01000002.1"/>
</dbReference>
<feature type="domain" description="AAA+ ATPase" evidence="2">
    <location>
        <begin position="25"/>
        <end position="187"/>
    </location>
</feature>
<feature type="compositionally biased region" description="Acidic residues" evidence="1">
    <location>
        <begin position="534"/>
        <end position="575"/>
    </location>
</feature>
<dbReference type="SUPFAM" id="SSF52540">
    <property type="entry name" value="P-loop containing nucleoside triphosphate hydrolases"/>
    <property type="match status" value="1"/>
</dbReference>
<dbReference type="InterPro" id="IPR027417">
    <property type="entry name" value="P-loop_NTPase"/>
</dbReference>
<evidence type="ECO:0000256" key="1">
    <source>
        <dbReference type="SAM" id="MobiDB-lite"/>
    </source>
</evidence>
<dbReference type="Pfam" id="PF01935">
    <property type="entry name" value="DUF87"/>
    <property type="match status" value="1"/>
</dbReference>
<evidence type="ECO:0000259" key="2">
    <source>
        <dbReference type="SMART" id="SM00382"/>
    </source>
</evidence>
<dbReference type="SMART" id="SM00382">
    <property type="entry name" value="AAA"/>
    <property type="match status" value="1"/>
</dbReference>
<sequence length="581" mass="62815">MQVGVEMGCLPGGSTPVLLDLEELLATRLLVQGNSGSGKSHLLRRLLEQSAPWVQQLVIDPEGDFVSLAELFGHVVIDAADHTETGLQQIASRMRQHRVSVVLNLENQEIDRQMRSAGAFLNGAFDAPRDWWFPTLVVIDEAQMFAPAAAGDVSEEARKVSLGAMTNLMSRGRKRGLAGVIATQRLAKLAKNVAAEASNFLMGRTFLDIDMSRAADLLGMERRQAEMFRDLGRGNFVALGPALSRRPLKVQIGEVATHARATSPTLIPLPDKASVGDARDLIMTPGPDEPTRLLPIRRSPMSTSEVLTQLVKSAEAKAAHLAANPPTPIPPPHDPIEEYHHDVLAEAVPEDAPPPPETTAPQRTQGAFFDEVLKEVLADPEAAFRSPAVLYQDFLMRCRGHSVNGRALTLPSFRRRLSAVRAGIPLDSGNDPEWRKALAVAADLPDDLQAMFLLLARAALDETPCPSDEDIARARGSRSPRRARGLLTYMEERGLLLTSADVFGKRVITLPTLGWQTAPGDPNGGLMPSAEMQVVEEDEADDASETGDDEGEAVDDDAFSDDSLSDGEMSVDEEVPGQAAE</sequence>
<reference evidence="3 4" key="1">
    <citation type="submission" date="2017-01" db="EMBL/GenBank/DDBJ databases">
        <authorList>
            <person name="Mah S.A."/>
            <person name="Swanson W.J."/>
            <person name="Moy G.W."/>
            <person name="Vacquier V.D."/>
        </authorList>
    </citation>
    <scope>NUCLEOTIDE SEQUENCE [LARGE SCALE GENOMIC DNA]</scope>
    <source>
        <strain evidence="3 4">DSM 11589</strain>
    </source>
</reference>
<name>A0A1N7K229_9PROT</name>